<evidence type="ECO:0000256" key="1">
    <source>
        <dbReference type="ARBA" id="ARBA00004429"/>
    </source>
</evidence>
<organism evidence="14 15">
    <name type="scientific">Alkaliphilus pronyensis</name>
    <dbReference type="NCBI Taxonomy" id="1482732"/>
    <lineage>
        <taxon>Bacteria</taxon>
        <taxon>Bacillati</taxon>
        <taxon>Bacillota</taxon>
        <taxon>Clostridia</taxon>
        <taxon>Peptostreptococcales</taxon>
        <taxon>Natronincolaceae</taxon>
        <taxon>Alkaliphilus</taxon>
    </lineage>
</organism>
<dbReference type="PANTHER" id="PTHR32024:SF2">
    <property type="entry name" value="TRK SYSTEM POTASSIUM UPTAKE PROTEIN TRKG-RELATED"/>
    <property type="match status" value="1"/>
</dbReference>
<evidence type="ECO:0000256" key="10">
    <source>
        <dbReference type="ARBA" id="ARBA00023065"/>
    </source>
</evidence>
<evidence type="ECO:0000256" key="9">
    <source>
        <dbReference type="ARBA" id="ARBA00022989"/>
    </source>
</evidence>
<evidence type="ECO:0000313" key="14">
    <source>
        <dbReference type="EMBL" id="KAB3539044.1"/>
    </source>
</evidence>
<feature type="transmembrane region" description="Helical" evidence="13">
    <location>
        <begin position="273"/>
        <end position="293"/>
    </location>
</feature>
<feature type="binding site" evidence="12">
    <location>
        <position position="218"/>
    </location>
    <ligand>
        <name>K(+)</name>
        <dbReference type="ChEBI" id="CHEBI:29103"/>
    </ligand>
</feature>
<dbReference type="EMBL" id="WBZC01000003">
    <property type="protein sequence ID" value="KAB3539044.1"/>
    <property type="molecule type" value="Genomic_DNA"/>
</dbReference>
<comment type="subcellular location">
    <subcellularLocation>
        <location evidence="1">Cell inner membrane</location>
        <topology evidence="1">Multi-pass membrane protein</topology>
    </subcellularLocation>
</comment>
<keyword evidence="5" id="KW-0997">Cell inner membrane</keyword>
<reference evidence="14 15" key="1">
    <citation type="submission" date="2019-10" db="EMBL/GenBank/DDBJ databases">
        <title>Alkaliphilus serpentinus sp. nov. and Alkaliphilus pronyensis sp. nov., two novel anaerobic alkaliphilic species isolated from the serpentinized-hosted hydrothermal field of the Prony Bay (New Caledonia).</title>
        <authorList>
            <person name="Postec A."/>
        </authorList>
    </citation>
    <scope>NUCLEOTIDE SEQUENCE [LARGE SCALE GENOMIC DNA]</scope>
    <source>
        <strain evidence="14 15">LacV</strain>
    </source>
</reference>
<keyword evidence="7 13" id="KW-0812">Transmembrane</keyword>
<evidence type="ECO:0000256" key="11">
    <source>
        <dbReference type="ARBA" id="ARBA00023136"/>
    </source>
</evidence>
<dbReference type="GO" id="GO:0046872">
    <property type="term" value="F:metal ion binding"/>
    <property type="evidence" value="ECO:0007669"/>
    <property type="project" value="UniProtKB-KW"/>
</dbReference>
<feature type="binding site" evidence="12">
    <location>
        <position position="314"/>
    </location>
    <ligand>
        <name>K(+)</name>
        <dbReference type="ChEBI" id="CHEBI:29103"/>
    </ligand>
</feature>
<feature type="binding site" evidence="12">
    <location>
        <position position="110"/>
    </location>
    <ligand>
        <name>K(+)</name>
        <dbReference type="ChEBI" id="CHEBI:29103"/>
    </ligand>
</feature>
<keyword evidence="3" id="KW-0813">Transport</keyword>
<dbReference type="InterPro" id="IPR003445">
    <property type="entry name" value="Cat_transpt"/>
</dbReference>
<dbReference type="OrthoDB" id="9810952at2"/>
<feature type="transmembrane region" description="Helical" evidence="13">
    <location>
        <begin position="232"/>
        <end position="253"/>
    </location>
</feature>
<feature type="binding site" evidence="12">
    <location>
        <position position="430"/>
    </location>
    <ligand>
        <name>K(+)</name>
        <dbReference type="ChEBI" id="CHEBI:29103"/>
    </ligand>
</feature>
<evidence type="ECO:0000256" key="13">
    <source>
        <dbReference type="SAM" id="Phobius"/>
    </source>
</evidence>
<feature type="binding site" evidence="12">
    <location>
        <position position="109"/>
    </location>
    <ligand>
        <name>K(+)</name>
        <dbReference type="ChEBI" id="CHEBI:29103"/>
    </ligand>
</feature>
<accession>A0A6I0FS19</accession>
<protein>
    <submittedName>
        <fullName evidence="14">TrkH family potassium uptake protein</fullName>
    </submittedName>
</protein>
<evidence type="ECO:0000256" key="7">
    <source>
        <dbReference type="ARBA" id="ARBA00022692"/>
    </source>
</evidence>
<dbReference type="Proteomes" id="UP000432715">
    <property type="component" value="Unassembled WGS sequence"/>
</dbReference>
<feature type="transmembrane region" description="Helical" evidence="13">
    <location>
        <begin position="134"/>
        <end position="159"/>
    </location>
</feature>
<gene>
    <name evidence="14" type="ORF">F8154_01015</name>
</gene>
<keyword evidence="6" id="KW-0633">Potassium transport</keyword>
<comment type="caution">
    <text evidence="14">The sequence shown here is derived from an EMBL/GenBank/DDBJ whole genome shotgun (WGS) entry which is preliminary data.</text>
</comment>
<dbReference type="PANTHER" id="PTHR32024">
    <property type="entry name" value="TRK SYSTEM POTASSIUM UPTAKE PROTEIN TRKG-RELATED"/>
    <property type="match status" value="1"/>
</dbReference>
<feature type="transmembrane region" description="Helical" evidence="13">
    <location>
        <begin position="330"/>
        <end position="358"/>
    </location>
</feature>
<evidence type="ECO:0000256" key="2">
    <source>
        <dbReference type="ARBA" id="ARBA00009137"/>
    </source>
</evidence>
<keyword evidence="12" id="KW-0479">Metal-binding</keyword>
<evidence type="ECO:0000256" key="3">
    <source>
        <dbReference type="ARBA" id="ARBA00022448"/>
    </source>
</evidence>
<evidence type="ECO:0000313" key="15">
    <source>
        <dbReference type="Proteomes" id="UP000432715"/>
    </source>
</evidence>
<dbReference type="InterPro" id="IPR004772">
    <property type="entry name" value="TrkH"/>
</dbReference>
<keyword evidence="4" id="KW-1003">Cell membrane</keyword>
<evidence type="ECO:0000256" key="5">
    <source>
        <dbReference type="ARBA" id="ARBA00022519"/>
    </source>
</evidence>
<dbReference type="GO" id="GO:0005886">
    <property type="term" value="C:plasma membrane"/>
    <property type="evidence" value="ECO:0007669"/>
    <property type="project" value="UniProtKB-SubCell"/>
</dbReference>
<keyword evidence="8 12" id="KW-0630">Potassium</keyword>
<feature type="transmembrane region" description="Helical" evidence="13">
    <location>
        <begin position="415"/>
        <end position="432"/>
    </location>
</feature>
<proteinExistence type="inferred from homology"/>
<feature type="transmembrane region" description="Helical" evidence="13">
    <location>
        <begin position="68"/>
        <end position="89"/>
    </location>
</feature>
<evidence type="ECO:0000256" key="4">
    <source>
        <dbReference type="ARBA" id="ARBA00022475"/>
    </source>
</evidence>
<evidence type="ECO:0000256" key="8">
    <source>
        <dbReference type="ARBA" id="ARBA00022958"/>
    </source>
</evidence>
<evidence type="ECO:0000256" key="6">
    <source>
        <dbReference type="ARBA" id="ARBA00022538"/>
    </source>
</evidence>
<feature type="binding site" evidence="12">
    <location>
        <position position="313"/>
    </location>
    <ligand>
        <name>K(+)</name>
        <dbReference type="ChEBI" id="CHEBI:29103"/>
    </ligand>
</feature>
<sequence>MNYRRVLKVLGSLLLFEALTLIPPLAISIYHNQHDRQAFLYTIAIILAFSIPMSLLPQKSNRIKAKEALSIVTLGWLLVAFFGSLPFVFSGSIPSVIDAFFETVSGLTTTGATIIEDIEVLPRGILFWRSFTHWIGGMGILVLTLAILPTIGVGGFQIFKAESPGPISDKLVPKMKDTAKILYSAYLGITVIQTVMLYFGGLSLYEALVHTFGTVGTGGFSTRNASIGAFNYSSYIIMVISFFMIASGVNFSLYYEMYKGRWRNVLKNSEFRAYMSIIFISVLLITVNLNGLYSSVFETFKHSLFQVASIITTTGYTTADFDQWNSFSKAILFTLMFVGGCAGSTGGSIKVIRLVILFKLVKREIKKILHPNAYVPIQINKKMVSNDVVASITSFFFLYLVIFAVGTLLISLEGVGFITASSAVAATLGNIGPGFEMVGPTMTYSHFSIPSKLLLSLMMLFGRLELFTIFVMLMPNFWINE</sequence>
<keyword evidence="15" id="KW-1185">Reference proteome</keyword>
<feature type="transmembrane region" description="Helical" evidence="13">
    <location>
        <begin position="38"/>
        <end position="56"/>
    </location>
</feature>
<comment type="similarity">
    <text evidence="2">Belongs to the TrkH potassium transport family.</text>
</comment>
<feature type="transmembrane region" description="Helical" evidence="13">
    <location>
        <begin position="453"/>
        <end position="479"/>
    </location>
</feature>
<evidence type="ECO:0000256" key="12">
    <source>
        <dbReference type="PIRSR" id="PIRSR006247-1"/>
    </source>
</evidence>
<dbReference type="PIRSF" id="PIRSF006247">
    <property type="entry name" value="TrkH"/>
    <property type="match status" value="1"/>
</dbReference>
<keyword evidence="10" id="KW-0406">Ion transport</keyword>
<name>A0A6I0FS19_9FIRM</name>
<dbReference type="AlphaFoldDB" id="A0A6I0FS19"/>
<feature type="transmembrane region" description="Helical" evidence="13">
    <location>
        <begin position="388"/>
        <end position="409"/>
    </location>
</feature>
<dbReference type="GO" id="GO:0015379">
    <property type="term" value="F:potassium:chloride symporter activity"/>
    <property type="evidence" value="ECO:0007669"/>
    <property type="project" value="InterPro"/>
</dbReference>
<feature type="transmembrane region" description="Helical" evidence="13">
    <location>
        <begin position="180"/>
        <end position="199"/>
    </location>
</feature>
<keyword evidence="11 13" id="KW-0472">Membrane</keyword>
<dbReference type="RefSeq" id="WP_151859723.1">
    <property type="nucleotide sequence ID" value="NZ_WBZC01000003.1"/>
</dbReference>
<dbReference type="Pfam" id="PF02386">
    <property type="entry name" value="TrkH"/>
    <property type="match status" value="1"/>
</dbReference>
<keyword evidence="9 13" id="KW-1133">Transmembrane helix</keyword>